<dbReference type="AlphaFoldDB" id="A0A2A2JBL3"/>
<keyword evidence="2 4" id="KW-0863">Zinc-finger</keyword>
<evidence type="ECO:0000256" key="3">
    <source>
        <dbReference type="ARBA" id="ARBA00022833"/>
    </source>
</evidence>
<feature type="compositionally biased region" description="Basic and acidic residues" evidence="5">
    <location>
        <begin position="264"/>
        <end position="280"/>
    </location>
</feature>
<dbReference type="STRING" id="2018661.A0A2A2JBL3"/>
<sequence>MTSLLGESSLFCRISDIKKEGTSNESHIVHSLYSTPPSSMESSGSQRGDEETTKITISLFNAHGSNSTYSASSPPPSNNSTDEPHSEDNSTTISDLLGTNSSNPDGEMQDNKASENDINSFISKIHQQIVLQQQMVQPDGQQDGSESKPIVMTAYSPWMRNAGRKKSHPVWEFFRDLKDKNGLEGGGGVVCLYCDWRCDDRSPNNLRTHLKKYHSDDGIFTKFSEKLAQNNKPAPENRLKELDCDPLLEEVRVVERRVCVSDGRGRGREGPVIGPEEREKRGRKKRGEREEFCWVGRSIVAAAAATAAAAAGEKRIVEKYAGPREGKERRRN</sequence>
<feature type="compositionally biased region" description="Low complexity" evidence="5">
    <location>
        <begin position="31"/>
        <end position="45"/>
    </location>
</feature>
<dbReference type="EMBL" id="LIAE01010546">
    <property type="protein sequence ID" value="PAV59004.1"/>
    <property type="molecule type" value="Genomic_DNA"/>
</dbReference>
<dbReference type="InterPro" id="IPR003656">
    <property type="entry name" value="Znf_BED"/>
</dbReference>
<gene>
    <name evidence="7" type="ORF">WR25_12847</name>
</gene>
<feature type="region of interest" description="Disordered" evidence="5">
    <location>
        <begin position="264"/>
        <end position="288"/>
    </location>
</feature>
<evidence type="ECO:0000256" key="4">
    <source>
        <dbReference type="PROSITE-ProRule" id="PRU00027"/>
    </source>
</evidence>
<dbReference type="OrthoDB" id="5868855at2759"/>
<evidence type="ECO:0000256" key="2">
    <source>
        <dbReference type="ARBA" id="ARBA00022771"/>
    </source>
</evidence>
<dbReference type="GO" id="GO:0008270">
    <property type="term" value="F:zinc ion binding"/>
    <property type="evidence" value="ECO:0007669"/>
    <property type="project" value="UniProtKB-KW"/>
</dbReference>
<reference evidence="7 8" key="1">
    <citation type="journal article" date="2017" name="Curr. Biol.">
        <title>Genome architecture and evolution of a unichromosomal asexual nematode.</title>
        <authorList>
            <person name="Fradin H."/>
            <person name="Zegar C."/>
            <person name="Gutwein M."/>
            <person name="Lucas J."/>
            <person name="Kovtun M."/>
            <person name="Corcoran D."/>
            <person name="Baugh L.R."/>
            <person name="Kiontke K."/>
            <person name="Gunsalus K."/>
            <person name="Fitch D.H."/>
            <person name="Piano F."/>
        </authorList>
    </citation>
    <scope>NUCLEOTIDE SEQUENCE [LARGE SCALE GENOMIC DNA]</scope>
    <source>
        <strain evidence="7">PF1309</strain>
    </source>
</reference>
<organism evidence="7 8">
    <name type="scientific">Diploscapter pachys</name>
    <dbReference type="NCBI Taxonomy" id="2018661"/>
    <lineage>
        <taxon>Eukaryota</taxon>
        <taxon>Metazoa</taxon>
        <taxon>Ecdysozoa</taxon>
        <taxon>Nematoda</taxon>
        <taxon>Chromadorea</taxon>
        <taxon>Rhabditida</taxon>
        <taxon>Rhabditina</taxon>
        <taxon>Rhabditomorpha</taxon>
        <taxon>Rhabditoidea</taxon>
        <taxon>Rhabditidae</taxon>
        <taxon>Diploscapter</taxon>
    </lineage>
</organism>
<proteinExistence type="predicted"/>
<evidence type="ECO:0000313" key="8">
    <source>
        <dbReference type="Proteomes" id="UP000218231"/>
    </source>
</evidence>
<evidence type="ECO:0000313" key="7">
    <source>
        <dbReference type="EMBL" id="PAV59004.1"/>
    </source>
</evidence>
<dbReference type="GO" id="GO:0003677">
    <property type="term" value="F:DNA binding"/>
    <property type="evidence" value="ECO:0007669"/>
    <property type="project" value="InterPro"/>
</dbReference>
<feature type="compositionally biased region" description="Polar residues" evidence="5">
    <location>
        <begin position="89"/>
        <end position="104"/>
    </location>
</feature>
<evidence type="ECO:0000256" key="5">
    <source>
        <dbReference type="SAM" id="MobiDB-lite"/>
    </source>
</evidence>
<dbReference type="Proteomes" id="UP000218231">
    <property type="component" value="Unassembled WGS sequence"/>
</dbReference>
<accession>A0A2A2JBL3</accession>
<feature type="domain" description="BED-type" evidence="6">
    <location>
        <begin position="165"/>
        <end position="214"/>
    </location>
</feature>
<dbReference type="PROSITE" id="PS50808">
    <property type="entry name" value="ZF_BED"/>
    <property type="match status" value="1"/>
</dbReference>
<keyword evidence="8" id="KW-1185">Reference proteome</keyword>
<keyword evidence="1" id="KW-0479">Metal-binding</keyword>
<name>A0A2A2JBL3_9BILA</name>
<comment type="caution">
    <text evidence="7">The sequence shown here is derived from an EMBL/GenBank/DDBJ whole genome shotgun (WGS) entry which is preliminary data.</text>
</comment>
<keyword evidence="3" id="KW-0862">Zinc</keyword>
<evidence type="ECO:0000259" key="6">
    <source>
        <dbReference type="PROSITE" id="PS50808"/>
    </source>
</evidence>
<evidence type="ECO:0000256" key="1">
    <source>
        <dbReference type="ARBA" id="ARBA00022723"/>
    </source>
</evidence>
<feature type="region of interest" description="Disordered" evidence="5">
    <location>
        <begin position="19"/>
        <end position="113"/>
    </location>
</feature>
<protein>
    <recommendedName>
        <fullName evidence="6">BED-type domain-containing protein</fullName>
    </recommendedName>
</protein>